<dbReference type="SMART" id="SM01411">
    <property type="entry name" value="Ephrin_rec_like"/>
    <property type="match status" value="6"/>
</dbReference>
<evidence type="ECO:0000313" key="2">
    <source>
        <dbReference type="Proteomes" id="UP000247409"/>
    </source>
</evidence>
<organism evidence="1 2">
    <name type="scientific">Gracilariopsis chorda</name>
    <dbReference type="NCBI Taxonomy" id="448386"/>
    <lineage>
        <taxon>Eukaryota</taxon>
        <taxon>Rhodophyta</taxon>
        <taxon>Florideophyceae</taxon>
        <taxon>Rhodymeniophycidae</taxon>
        <taxon>Gracilariales</taxon>
        <taxon>Gracilariaceae</taxon>
        <taxon>Gracilariopsis</taxon>
    </lineage>
</organism>
<keyword evidence="2" id="KW-1185">Reference proteome</keyword>
<dbReference type="Proteomes" id="UP000247409">
    <property type="component" value="Unassembled WGS sequence"/>
</dbReference>
<dbReference type="EMBL" id="NBIV01000190">
    <property type="protein sequence ID" value="PXF41850.1"/>
    <property type="molecule type" value="Genomic_DNA"/>
</dbReference>
<protein>
    <recommendedName>
        <fullName evidence="3">Tyrosine-protein kinase ephrin type A/B receptor-like domain-containing protein</fullName>
    </recommendedName>
</protein>
<accession>A0A2V3IL41</accession>
<dbReference type="AlphaFoldDB" id="A0A2V3IL41"/>
<comment type="caution">
    <text evidence="1">The sequence shown here is derived from an EMBL/GenBank/DDBJ whole genome shotgun (WGS) entry which is preliminary data.</text>
</comment>
<sequence>MWHSCLCCAKACPPGSAIAATSPEVLCAPCGGNTVQPYANRSECWECPPRAVANKLHTGCSCIAGHTFRASSASCEPCAAGTFQTGAPNMRSCEPCPVHTFSAAGSTSCSRCPAGSFAPAGSPSCTACAHDHALVNGSCISCPSGQQYDRARLQCSLCAPGLHKPDSGNRPCVPCEAHRHLHSLAGASQCTRCPPRTAMLNNGSCGTCARGFRLSMDGRCEPCAPNSASAGGVSRSCTRCAAGLHAPAASAQCSPCPSARMFAVANGSNCHSCGAGQRRVAARCEPCALWNEISFGGAAEHCVSCPRGSFPTLKRDACFYCPRDLVFVDGDCRRCDPPLRFDWSVGLCV</sequence>
<dbReference type="PANTHER" id="PTHR46967">
    <property type="entry name" value="INSULIN-LIKE GROWTH FACTOR BINDING PROTEIN,N-TERMINAL"/>
    <property type="match status" value="1"/>
</dbReference>
<gene>
    <name evidence="1" type="ORF">BWQ96_08429</name>
</gene>
<dbReference type="PANTHER" id="PTHR46967:SF1">
    <property type="entry name" value="KERATIN-ASSOCIATED PROTEIN 16-1-LIKE"/>
    <property type="match status" value="1"/>
</dbReference>
<dbReference type="OrthoDB" id="439917at2759"/>
<dbReference type="Gene3D" id="2.10.50.10">
    <property type="entry name" value="Tumor Necrosis Factor Receptor, subunit A, domain 2"/>
    <property type="match status" value="2"/>
</dbReference>
<reference evidence="1 2" key="1">
    <citation type="journal article" date="2018" name="Mol. Biol. Evol.">
        <title>Analysis of the draft genome of the red seaweed Gracilariopsis chorda provides insights into genome size evolution in Rhodophyta.</title>
        <authorList>
            <person name="Lee J."/>
            <person name="Yang E.C."/>
            <person name="Graf L."/>
            <person name="Yang J.H."/>
            <person name="Qiu H."/>
            <person name="Zel Zion U."/>
            <person name="Chan C.X."/>
            <person name="Stephens T.G."/>
            <person name="Weber A.P.M."/>
            <person name="Boo G.H."/>
            <person name="Boo S.M."/>
            <person name="Kim K.M."/>
            <person name="Shin Y."/>
            <person name="Jung M."/>
            <person name="Lee S.J."/>
            <person name="Yim H.S."/>
            <person name="Lee J.H."/>
            <person name="Bhattacharya D."/>
            <person name="Yoon H.S."/>
        </authorList>
    </citation>
    <scope>NUCLEOTIDE SEQUENCE [LARGE SCALE GENOMIC DNA]</scope>
    <source>
        <strain evidence="1 2">SKKU-2015</strain>
        <tissue evidence="1">Whole body</tissue>
    </source>
</reference>
<evidence type="ECO:0008006" key="3">
    <source>
        <dbReference type="Google" id="ProtNLM"/>
    </source>
</evidence>
<dbReference type="InterPro" id="IPR009030">
    <property type="entry name" value="Growth_fac_rcpt_cys_sf"/>
</dbReference>
<proteinExistence type="predicted"/>
<evidence type="ECO:0000313" key="1">
    <source>
        <dbReference type="EMBL" id="PXF41850.1"/>
    </source>
</evidence>
<name>A0A2V3IL41_9FLOR</name>
<dbReference type="STRING" id="448386.A0A2V3IL41"/>
<dbReference type="SUPFAM" id="SSF57184">
    <property type="entry name" value="Growth factor receptor domain"/>
    <property type="match status" value="2"/>
</dbReference>